<evidence type="ECO:0000256" key="1">
    <source>
        <dbReference type="SAM" id="MobiDB-lite"/>
    </source>
</evidence>
<dbReference type="EMBL" id="JABFUD020000024">
    <property type="protein sequence ID" value="KAI5060741.1"/>
    <property type="molecule type" value="Genomic_DNA"/>
</dbReference>
<sequence length="112" mass="12681">MKQSSRLYLWCCKVSKGGVGFEADAKLKGLQKEVSANFDAFVDKFEAYWGVLQLLPKQQMRDILSGKGFYLACIPMFVREWTMKIQGPLMKPSESPEQRVKDGGRVAGSNWI</sequence>
<evidence type="ECO:0000313" key="2">
    <source>
        <dbReference type="EMBL" id="KAI5060741.1"/>
    </source>
</evidence>
<dbReference type="AlphaFoldDB" id="A0A9D4U359"/>
<feature type="compositionally biased region" description="Basic and acidic residues" evidence="1">
    <location>
        <begin position="94"/>
        <end position="104"/>
    </location>
</feature>
<gene>
    <name evidence="2" type="ORF">GOP47_0025161</name>
</gene>
<keyword evidence="3" id="KW-1185">Reference proteome</keyword>
<organism evidence="2 3">
    <name type="scientific">Adiantum capillus-veneris</name>
    <name type="common">Maidenhair fern</name>
    <dbReference type="NCBI Taxonomy" id="13818"/>
    <lineage>
        <taxon>Eukaryota</taxon>
        <taxon>Viridiplantae</taxon>
        <taxon>Streptophyta</taxon>
        <taxon>Embryophyta</taxon>
        <taxon>Tracheophyta</taxon>
        <taxon>Polypodiopsida</taxon>
        <taxon>Polypodiidae</taxon>
        <taxon>Polypodiales</taxon>
        <taxon>Pteridineae</taxon>
        <taxon>Pteridaceae</taxon>
        <taxon>Vittarioideae</taxon>
        <taxon>Adiantum</taxon>
    </lineage>
</organism>
<reference evidence="2" key="1">
    <citation type="submission" date="2021-01" db="EMBL/GenBank/DDBJ databases">
        <title>Adiantum capillus-veneris genome.</title>
        <authorList>
            <person name="Fang Y."/>
            <person name="Liao Q."/>
        </authorList>
    </citation>
    <scope>NUCLEOTIDE SEQUENCE</scope>
    <source>
        <strain evidence="2">H3</strain>
        <tissue evidence="2">Leaf</tissue>
    </source>
</reference>
<feature type="region of interest" description="Disordered" evidence="1">
    <location>
        <begin position="89"/>
        <end position="112"/>
    </location>
</feature>
<dbReference type="Proteomes" id="UP000886520">
    <property type="component" value="Chromosome 24"/>
</dbReference>
<comment type="caution">
    <text evidence="2">The sequence shown here is derived from an EMBL/GenBank/DDBJ whole genome shotgun (WGS) entry which is preliminary data.</text>
</comment>
<name>A0A9D4U359_ADICA</name>
<protein>
    <submittedName>
        <fullName evidence="2">Uncharacterized protein</fullName>
    </submittedName>
</protein>
<accession>A0A9D4U359</accession>
<evidence type="ECO:0000313" key="3">
    <source>
        <dbReference type="Proteomes" id="UP000886520"/>
    </source>
</evidence>
<proteinExistence type="predicted"/>